<accession>K0RNX7</accession>
<evidence type="ECO:0000313" key="2">
    <source>
        <dbReference type="Proteomes" id="UP000266841"/>
    </source>
</evidence>
<organism evidence="1 2">
    <name type="scientific">Thalassiosira oceanica</name>
    <name type="common">Marine diatom</name>
    <dbReference type="NCBI Taxonomy" id="159749"/>
    <lineage>
        <taxon>Eukaryota</taxon>
        <taxon>Sar</taxon>
        <taxon>Stramenopiles</taxon>
        <taxon>Ochrophyta</taxon>
        <taxon>Bacillariophyta</taxon>
        <taxon>Coscinodiscophyceae</taxon>
        <taxon>Thalassiosirophycidae</taxon>
        <taxon>Thalassiosirales</taxon>
        <taxon>Thalassiosiraceae</taxon>
        <taxon>Thalassiosira</taxon>
    </lineage>
</organism>
<sequence>SMPDDKKMGDSPQKCEEAGSEEVILCLRALSQSRLSNFITNVFVRPKIVVVEPTYRQEPEDNEKFYCSRAAGIAQETLRENLEGLSDKMLDSWTDFGDEAEELSKKIADLIKLRVKEMNIPRFKVVVQVSLLD</sequence>
<dbReference type="EMBL" id="AGNL01043351">
    <property type="protein sequence ID" value="EJK50606.1"/>
    <property type="molecule type" value="Genomic_DNA"/>
</dbReference>
<reference evidence="1 2" key="1">
    <citation type="journal article" date="2012" name="Genome Biol.">
        <title>Genome and low-iron response of an oceanic diatom adapted to chronic iron limitation.</title>
        <authorList>
            <person name="Lommer M."/>
            <person name="Specht M."/>
            <person name="Roy A.S."/>
            <person name="Kraemer L."/>
            <person name="Andreson R."/>
            <person name="Gutowska M.A."/>
            <person name="Wolf J."/>
            <person name="Bergner S.V."/>
            <person name="Schilhabel M.B."/>
            <person name="Klostermeier U.C."/>
            <person name="Beiko R.G."/>
            <person name="Rosenstiel P."/>
            <person name="Hippler M."/>
            <person name="Laroche J."/>
        </authorList>
    </citation>
    <scope>NUCLEOTIDE SEQUENCE [LARGE SCALE GENOMIC DNA]</scope>
    <source>
        <strain evidence="1 2">CCMP1005</strain>
    </source>
</reference>
<proteinExistence type="predicted"/>
<comment type="caution">
    <text evidence="1">The sequence shown here is derived from an EMBL/GenBank/DDBJ whole genome shotgun (WGS) entry which is preliminary data.</text>
</comment>
<dbReference type="Pfam" id="PF03645">
    <property type="entry name" value="Tctex-1"/>
    <property type="match status" value="1"/>
</dbReference>
<evidence type="ECO:0000313" key="1">
    <source>
        <dbReference type="EMBL" id="EJK50606.1"/>
    </source>
</evidence>
<protein>
    <submittedName>
        <fullName evidence="1">Uncharacterized protein</fullName>
    </submittedName>
</protein>
<dbReference type="InterPro" id="IPR005334">
    <property type="entry name" value="Tctex-1-like"/>
</dbReference>
<gene>
    <name evidence="1" type="ORF">THAOC_30360</name>
</gene>
<feature type="non-terminal residue" evidence="1">
    <location>
        <position position="1"/>
    </location>
</feature>
<keyword evidence="2" id="KW-1185">Reference proteome</keyword>
<dbReference type="AlphaFoldDB" id="K0RNX7"/>
<dbReference type="OrthoDB" id="10248487at2759"/>
<name>K0RNX7_THAOC</name>
<dbReference type="Proteomes" id="UP000266841">
    <property type="component" value="Unassembled WGS sequence"/>
</dbReference>